<evidence type="ECO:0000256" key="4">
    <source>
        <dbReference type="ARBA" id="ARBA00022576"/>
    </source>
</evidence>
<keyword evidence="10" id="KW-1185">Reference proteome</keyword>
<dbReference type="PIRSF" id="PIRSF000521">
    <property type="entry name" value="Transaminase_4ab_Lys_Orn"/>
    <property type="match status" value="1"/>
</dbReference>
<evidence type="ECO:0000256" key="8">
    <source>
        <dbReference type="RuleBase" id="RU003560"/>
    </source>
</evidence>
<evidence type="ECO:0000313" key="10">
    <source>
        <dbReference type="Proteomes" id="UP001165044"/>
    </source>
</evidence>
<comment type="caution">
    <text evidence="9">The sequence shown here is derived from an EMBL/GenBank/DDBJ whole genome shotgun (WGS) entry which is preliminary data.</text>
</comment>
<keyword evidence="5" id="KW-0808">Transferase</keyword>
<dbReference type="Gene3D" id="3.40.640.10">
    <property type="entry name" value="Type I PLP-dependent aspartate aminotransferase-like (Major domain)"/>
    <property type="match status" value="1"/>
</dbReference>
<dbReference type="Proteomes" id="UP001165044">
    <property type="component" value="Unassembled WGS sequence"/>
</dbReference>
<evidence type="ECO:0000256" key="2">
    <source>
        <dbReference type="ARBA" id="ARBA00004998"/>
    </source>
</evidence>
<dbReference type="InterPro" id="IPR015421">
    <property type="entry name" value="PyrdxlP-dep_Trfase_major"/>
</dbReference>
<keyword evidence="6 8" id="KW-0663">Pyridoxal phosphate</keyword>
<dbReference type="InterPro" id="IPR005814">
    <property type="entry name" value="Aminotrans_3"/>
</dbReference>
<comment type="cofactor">
    <cofactor evidence="1">
        <name>pyridoxal 5'-phosphate</name>
        <dbReference type="ChEBI" id="CHEBI:597326"/>
    </cofactor>
</comment>
<reference evidence="9" key="1">
    <citation type="journal article" date="2023" name="Antonie Van Leeuwenhoek">
        <title>Mesoterricola silvestris gen. nov., sp. nov., Mesoterricola sediminis sp. nov., Geothrix oryzae sp. nov., Geothrix edaphica sp. nov., Geothrix rubra sp. nov., and Geothrix limicola sp. nov., six novel members of Acidobacteriota isolated from soils.</title>
        <authorList>
            <person name="Itoh H."/>
            <person name="Sugisawa Y."/>
            <person name="Mise K."/>
            <person name="Xu Z."/>
            <person name="Kuniyasu M."/>
            <person name="Ushijima N."/>
            <person name="Kawano K."/>
            <person name="Kobayashi E."/>
            <person name="Shiratori Y."/>
            <person name="Masuda Y."/>
            <person name="Senoo K."/>
        </authorList>
    </citation>
    <scope>NUCLEOTIDE SEQUENCE</scope>
    <source>
        <strain evidence="9">Red802</strain>
    </source>
</reference>
<dbReference type="InterPro" id="IPR015424">
    <property type="entry name" value="PyrdxlP-dep_Trfase"/>
</dbReference>
<evidence type="ECO:0000313" key="9">
    <source>
        <dbReference type="EMBL" id="GLH68134.1"/>
    </source>
</evidence>
<evidence type="ECO:0000256" key="5">
    <source>
        <dbReference type="ARBA" id="ARBA00022679"/>
    </source>
</evidence>
<dbReference type="EMBL" id="BSDC01000003">
    <property type="protein sequence ID" value="GLH68134.1"/>
    <property type="molecule type" value="Genomic_DNA"/>
</dbReference>
<dbReference type="InterPro" id="IPR010164">
    <property type="entry name" value="Orn_aminotrans"/>
</dbReference>
<evidence type="ECO:0000256" key="6">
    <source>
        <dbReference type="ARBA" id="ARBA00022898"/>
    </source>
</evidence>
<dbReference type="PANTHER" id="PTHR11986:SF18">
    <property type="entry name" value="ORNITHINE AMINOTRANSFERASE, MITOCHONDRIAL"/>
    <property type="match status" value="1"/>
</dbReference>
<gene>
    <name evidence="9" type="primary">rocD</name>
    <name evidence="9" type="ORF">GETHED_24980</name>
</gene>
<dbReference type="PROSITE" id="PS00600">
    <property type="entry name" value="AA_TRANSFER_CLASS_3"/>
    <property type="match status" value="1"/>
</dbReference>
<dbReference type="Gene3D" id="3.90.1150.10">
    <property type="entry name" value="Aspartate Aminotransferase, domain 1"/>
    <property type="match status" value="1"/>
</dbReference>
<name>A0ABQ5Q111_9BACT</name>
<protein>
    <recommendedName>
        <fullName evidence="3">ornithine aminotransferase</fullName>
        <ecNumber evidence="3">2.6.1.13</ecNumber>
    </recommendedName>
    <alternativeName>
        <fullName evidence="7">Ornithine--oxo-acid aminotransferase</fullName>
    </alternativeName>
</protein>
<proteinExistence type="inferred from homology"/>
<dbReference type="InterPro" id="IPR015422">
    <property type="entry name" value="PyrdxlP-dep_Trfase_small"/>
</dbReference>
<dbReference type="CDD" id="cd00610">
    <property type="entry name" value="OAT_like"/>
    <property type="match status" value="1"/>
</dbReference>
<dbReference type="EC" id="2.6.1.13" evidence="3"/>
<dbReference type="NCBIfam" id="TIGR01885">
    <property type="entry name" value="Orn_aminotrans"/>
    <property type="match status" value="1"/>
</dbReference>
<sequence length="404" mass="43786">MATLAAKSEALIAQENQYGAHNYHPLDVVCTKGEGVFLTDVDGKKYMDFLAAYSAVNQGHNHPKIGEAMIAQIKTLALTSRAFRNDQFPPLLEKLCKLTGFQKALMMNSGAEAVETALKAMRKWGYDKKGIEYGKAEIIVADGNFHGRTTTIVGFSTDPDSTSKFGPFTPGFVIVPYGDLEAVKKAVNKNTCAIFMEPIQGEGGVIIPPKGFLKGLREVADQNNLLLVLDEIQSGLGRTGKLFAFEHEDIRPDGVTIGKALSGGYYPVSAFLANDEVMDVFTPGIHGSTYGGNPLGCAVASAALDVLVDEKLVEKAAELGRHLEARLKGMKTDKLKEVRVIGLWAGVQLKPEAGGARKYCYLLKDRGMLCKDTHVDTIRLAPPLVITKEQIDWAVDQLEAVLQA</sequence>
<dbReference type="Pfam" id="PF00202">
    <property type="entry name" value="Aminotran_3"/>
    <property type="match status" value="1"/>
</dbReference>
<evidence type="ECO:0000256" key="3">
    <source>
        <dbReference type="ARBA" id="ARBA00012924"/>
    </source>
</evidence>
<dbReference type="GO" id="GO:0008483">
    <property type="term" value="F:transaminase activity"/>
    <property type="evidence" value="ECO:0007669"/>
    <property type="project" value="UniProtKB-KW"/>
</dbReference>
<dbReference type="InterPro" id="IPR050103">
    <property type="entry name" value="Class-III_PLP-dep_AT"/>
</dbReference>
<accession>A0ABQ5Q111</accession>
<dbReference type="SUPFAM" id="SSF53383">
    <property type="entry name" value="PLP-dependent transferases"/>
    <property type="match status" value="1"/>
</dbReference>
<evidence type="ECO:0000256" key="1">
    <source>
        <dbReference type="ARBA" id="ARBA00001933"/>
    </source>
</evidence>
<dbReference type="RefSeq" id="WP_285609845.1">
    <property type="nucleotide sequence ID" value="NZ_BSDC01000003.1"/>
</dbReference>
<comment type="pathway">
    <text evidence="2">Amino-acid biosynthesis; L-proline biosynthesis; L-glutamate 5-semialdehyde from L-ornithine: step 1/1.</text>
</comment>
<dbReference type="InterPro" id="IPR049704">
    <property type="entry name" value="Aminotrans_3_PPA_site"/>
</dbReference>
<evidence type="ECO:0000256" key="7">
    <source>
        <dbReference type="ARBA" id="ARBA00030587"/>
    </source>
</evidence>
<keyword evidence="4 9" id="KW-0032">Aminotransferase</keyword>
<dbReference type="PANTHER" id="PTHR11986">
    <property type="entry name" value="AMINOTRANSFERASE CLASS III"/>
    <property type="match status" value="1"/>
</dbReference>
<organism evidence="9 10">
    <name type="scientific">Geothrix edaphica</name>
    <dbReference type="NCBI Taxonomy" id="2927976"/>
    <lineage>
        <taxon>Bacteria</taxon>
        <taxon>Pseudomonadati</taxon>
        <taxon>Acidobacteriota</taxon>
        <taxon>Holophagae</taxon>
        <taxon>Holophagales</taxon>
        <taxon>Holophagaceae</taxon>
        <taxon>Geothrix</taxon>
    </lineage>
</organism>
<comment type="similarity">
    <text evidence="8">Belongs to the class-III pyridoxal-phosphate-dependent aminotransferase family.</text>
</comment>